<evidence type="ECO:0000313" key="1">
    <source>
        <dbReference type="EMBL" id="EHL01233.1"/>
    </source>
</evidence>
<comment type="caution">
    <text evidence="1">The sequence shown here is derived from an EMBL/GenBank/DDBJ whole genome shotgun (WGS) entry which is preliminary data.</text>
</comment>
<proteinExistence type="predicted"/>
<dbReference type="HOGENOM" id="CLU_3260638_0_0_1"/>
<dbReference type="EMBL" id="AGUE01000057">
    <property type="protein sequence ID" value="EHL01233.1"/>
    <property type="molecule type" value="Genomic_DNA"/>
</dbReference>
<sequence>MQDKMTTPLLSGHFSVADTKVDCHTIRSILTLYNPLKFYTQQ</sequence>
<dbReference type="InParanoid" id="H0EJP6"/>
<accession>H0EJP6</accession>
<organism evidence="1 2">
    <name type="scientific">Glarea lozoyensis (strain ATCC 74030 / MF5533)</name>
    <dbReference type="NCBI Taxonomy" id="1104152"/>
    <lineage>
        <taxon>Eukaryota</taxon>
        <taxon>Fungi</taxon>
        <taxon>Dikarya</taxon>
        <taxon>Ascomycota</taxon>
        <taxon>Pezizomycotina</taxon>
        <taxon>Leotiomycetes</taxon>
        <taxon>Helotiales</taxon>
        <taxon>Helotiaceae</taxon>
        <taxon>Glarea</taxon>
    </lineage>
</organism>
<dbReference type="Proteomes" id="UP000005446">
    <property type="component" value="Unassembled WGS sequence"/>
</dbReference>
<evidence type="ECO:0000313" key="2">
    <source>
        <dbReference type="Proteomes" id="UP000005446"/>
    </source>
</evidence>
<dbReference type="AlphaFoldDB" id="H0EJP6"/>
<gene>
    <name evidence="1" type="ORF">M7I_2776</name>
</gene>
<keyword evidence="2" id="KW-1185">Reference proteome</keyword>
<protein>
    <submittedName>
        <fullName evidence="1">Uncharacterized protein</fullName>
    </submittedName>
</protein>
<name>H0EJP6_GLAL7</name>
<reference evidence="1 2" key="1">
    <citation type="journal article" date="2012" name="Eukaryot. Cell">
        <title>Genome sequence of the fungus Glarea lozoyensis: the first genome sequence of a species from the Helotiaceae family.</title>
        <authorList>
            <person name="Youssar L."/>
            <person name="Gruening B.A."/>
            <person name="Erxleben A."/>
            <person name="Guenther S."/>
            <person name="Huettel W."/>
        </authorList>
    </citation>
    <scope>NUCLEOTIDE SEQUENCE [LARGE SCALE GENOMIC DNA]</scope>
    <source>
        <strain evidence="2">ATCC 74030 / MF5533</strain>
    </source>
</reference>